<organism evidence="1 2">
    <name type="scientific">Spirosoma linguale (strain ATCC 33905 / DSM 74 / LMG 10896 / Claus 1)</name>
    <dbReference type="NCBI Taxonomy" id="504472"/>
    <lineage>
        <taxon>Bacteria</taxon>
        <taxon>Pseudomonadati</taxon>
        <taxon>Bacteroidota</taxon>
        <taxon>Cytophagia</taxon>
        <taxon>Cytophagales</taxon>
        <taxon>Cytophagaceae</taxon>
        <taxon>Spirosoma</taxon>
    </lineage>
</organism>
<evidence type="ECO:0000313" key="1">
    <source>
        <dbReference type="EMBL" id="ADB41028.1"/>
    </source>
</evidence>
<protein>
    <submittedName>
        <fullName evidence="1">Uncharacterized protein</fullName>
    </submittedName>
</protein>
<name>D2QD22_SPILD</name>
<reference evidence="1 2" key="1">
    <citation type="journal article" date="2010" name="Stand. Genomic Sci.">
        <title>Complete genome sequence of Spirosoma linguale type strain (1).</title>
        <authorList>
            <person name="Lail K."/>
            <person name="Sikorski J."/>
            <person name="Saunders E."/>
            <person name="Lapidus A."/>
            <person name="Glavina Del Rio T."/>
            <person name="Copeland A."/>
            <person name="Tice H."/>
            <person name="Cheng J.-F."/>
            <person name="Lucas S."/>
            <person name="Nolan M."/>
            <person name="Bruce D."/>
            <person name="Goodwin L."/>
            <person name="Pitluck S."/>
            <person name="Ivanova N."/>
            <person name="Mavromatis K."/>
            <person name="Ovchinnikova G."/>
            <person name="Pati A."/>
            <person name="Chen A."/>
            <person name="Palaniappan K."/>
            <person name="Land M."/>
            <person name="Hauser L."/>
            <person name="Chang Y.-J."/>
            <person name="Jeffries C.D."/>
            <person name="Chain P."/>
            <person name="Brettin T."/>
            <person name="Detter J.C."/>
            <person name="Schuetze A."/>
            <person name="Rohde M."/>
            <person name="Tindall B.J."/>
            <person name="Goeker M."/>
            <person name="Bristow J."/>
            <person name="Eisen J.A."/>
            <person name="Markowitz V."/>
            <person name="Hugenholtz P."/>
            <person name="Kyrpides N.C."/>
            <person name="Klenk H.-P."/>
            <person name="Chen F."/>
        </authorList>
    </citation>
    <scope>NUCLEOTIDE SEQUENCE [LARGE SCALE GENOMIC DNA]</scope>
    <source>
        <strain evidence="2">ATCC 33905 / DSM 74 / LMG 10896 / Claus 1</strain>
    </source>
</reference>
<gene>
    <name evidence="1" type="ordered locus">Slin_5053</name>
</gene>
<dbReference type="KEGG" id="sli:Slin_5053"/>
<dbReference type="AlphaFoldDB" id="D2QD22"/>
<keyword evidence="2" id="KW-1185">Reference proteome</keyword>
<dbReference type="EMBL" id="CP001769">
    <property type="protein sequence ID" value="ADB41028.1"/>
    <property type="molecule type" value="Genomic_DNA"/>
</dbReference>
<evidence type="ECO:0000313" key="2">
    <source>
        <dbReference type="Proteomes" id="UP000002028"/>
    </source>
</evidence>
<dbReference type="HOGENOM" id="CLU_2958466_0_0_10"/>
<proteinExistence type="predicted"/>
<accession>D2QD22</accession>
<sequence>MVVRKVTIGHYLTLVWIPINKKIAIKYLFKTRNEADPYGQGVCRVFAISAVLYYLLTNN</sequence>
<dbReference type="Proteomes" id="UP000002028">
    <property type="component" value="Chromosome"/>
</dbReference>